<dbReference type="EnsemblMetazoa" id="XM_011684446">
    <property type="protein sequence ID" value="XP_011682748"/>
    <property type="gene ID" value="LOC100890657"/>
</dbReference>
<sequence>MLQYINPLQIALLLLAVTTAKEFTSEEKGQNVELQSFTTNSPESISAIFKSGGLLFNISSYVQDEALSTLWKAGDEEAGNVVSLISLIDLEDRIVKNELPLVLSKLVIPKKYLYGRKIPDMEGRITSAAKDMLKASQKVSTFTVLDLSDLVHLYDVMISSLVPIADVQHKFNQGRAGFIYHDSIARTALRLSKGVSPEGACPAHQAYDFQGLFACQQEYSHHAKKVLSSQLFDCKDVECIKKIKWYLVHLLDKDTSGLDLEETTELVEDVLGLGAGNNSKLAEEIARLIACGNISCFQPGCNSWIYTDGWFIDGADWGCCGDYRGCCFLATEVCLVHDAICTCCSFPGFCLDPFCKPDAWCSNMTTPAPPFP</sequence>
<keyword evidence="1" id="KW-0732">Signal</keyword>
<reference evidence="2" key="2">
    <citation type="submission" date="2021-01" db="UniProtKB">
        <authorList>
            <consortium name="EnsemblMetazoa"/>
        </authorList>
    </citation>
    <scope>IDENTIFICATION</scope>
</reference>
<name>A0A7M7GH54_STRPU</name>
<accession>A0A7M7GH54</accession>
<dbReference type="Proteomes" id="UP000007110">
    <property type="component" value="Unassembled WGS sequence"/>
</dbReference>
<feature type="signal peptide" evidence="1">
    <location>
        <begin position="1"/>
        <end position="20"/>
    </location>
</feature>
<dbReference type="InParanoid" id="A0A7M7GH54"/>
<proteinExistence type="predicted"/>
<protein>
    <submittedName>
        <fullName evidence="2">Uncharacterized protein</fullName>
    </submittedName>
</protein>
<reference evidence="3" key="1">
    <citation type="submission" date="2015-02" db="EMBL/GenBank/DDBJ databases">
        <title>Genome sequencing for Strongylocentrotus purpuratus.</title>
        <authorList>
            <person name="Murali S."/>
            <person name="Liu Y."/>
            <person name="Vee V."/>
            <person name="English A."/>
            <person name="Wang M."/>
            <person name="Skinner E."/>
            <person name="Han Y."/>
            <person name="Muzny D.M."/>
            <person name="Worley K.C."/>
            <person name="Gibbs R.A."/>
        </authorList>
    </citation>
    <scope>NUCLEOTIDE SEQUENCE</scope>
</reference>
<dbReference type="RefSeq" id="XP_003726940.2">
    <property type="nucleotide sequence ID" value="XM_003726892.3"/>
</dbReference>
<dbReference type="AlphaFoldDB" id="A0A7M7GH54"/>
<dbReference type="GeneID" id="100890657"/>
<keyword evidence="3" id="KW-1185">Reference proteome</keyword>
<dbReference type="RefSeq" id="XP_011682748.2">
    <property type="nucleotide sequence ID" value="XM_011684446.2"/>
</dbReference>
<evidence type="ECO:0000256" key="1">
    <source>
        <dbReference type="SAM" id="SignalP"/>
    </source>
</evidence>
<dbReference type="OMA" id="CEEDFHR"/>
<organism evidence="2 3">
    <name type="scientific">Strongylocentrotus purpuratus</name>
    <name type="common">Purple sea urchin</name>
    <dbReference type="NCBI Taxonomy" id="7668"/>
    <lineage>
        <taxon>Eukaryota</taxon>
        <taxon>Metazoa</taxon>
        <taxon>Echinodermata</taxon>
        <taxon>Eleutherozoa</taxon>
        <taxon>Echinozoa</taxon>
        <taxon>Echinoidea</taxon>
        <taxon>Euechinoidea</taxon>
        <taxon>Echinacea</taxon>
        <taxon>Camarodonta</taxon>
        <taxon>Echinidea</taxon>
        <taxon>Strongylocentrotidae</taxon>
        <taxon>Strongylocentrotus</taxon>
    </lineage>
</organism>
<evidence type="ECO:0000313" key="3">
    <source>
        <dbReference type="Proteomes" id="UP000007110"/>
    </source>
</evidence>
<dbReference type="KEGG" id="spu:100890657"/>
<feature type="chain" id="PRO_5036206906" evidence="1">
    <location>
        <begin position="21"/>
        <end position="372"/>
    </location>
</feature>
<dbReference type="OrthoDB" id="9992296at2759"/>
<dbReference type="EnsemblMetazoa" id="XM_003726892">
    <property type="protein sequence ID" value="XP_003726940"/>
    <property type="gene ID" value="LOC100890657"/>
</dbReference>
<evidence type="ECO:0000313" key="2">
    <source>
        <dbReference type="EnsemblMetazoa" id="XP_003726940"/>
    </source>
</evidence>